<feature type="compositionally biased region" description="Basic and acidic residues" evidence="1">
    <location>
        <begin position="791"/>
        <end position="806"/>
    </location>
</feature>
<dbReference type="Proteomes" id="UP000007431">
    <property type="component" value="Unassembled WGS sequence"/>
</dbReference>
<proteinExistence type="predicted"/>
<dbReference type="EMBL" id="GL377309">
    <property type="protein sequence ID" value="EFI94967.1"/>
    <property type="molecule type" value="Genomic_DNA"/>
</dbReference>
<feature type="region of interest" description="Disordered" evidence="1">
    <location>
        <begin position="73"/>
        <end position="112"/>
    </location>
</feature>
<feature type="compositionally biased region" description="Polar residues" evidence="1">
    <location>
        <begin position="673"/>
        <end position="704"/>
    </location>
</feature>
<feature type="region of interest" description="Disordered" evidence="1">
    <location>
        <begin position="635"/>
        <end position="704"/>
    </location>
</feature>
<sequence length="898" mass="98031">MPKSRLFSDRADESECTTSTLGVFSNSRHVHRNMRWWEHRLIATTRQVQREMLRDAKRRKTGLNDRFDRMVETMAVRHRSPTKTPKRRKKPRSSSFSSASELRTPVDDYHDVPPERLGKSFAVIKMGASAGLHQRSNGNEDDDEVVSGWQPASPPPLPGWLASTFTTLNKKHPLRLLLPHASAAPHPAEQSKVPNSKAAHSRTEDDDVFAFHAPDENDPPPLEQNALPVLLQSPFSRATNNPAQSPLLSRAVVTPALYIAPDAPFSTPGPAPPSQCSMPPPPLFDEEQVSQAVQRATSRPPSSMYRPPSSVHRPTSRLSSHLLPRAVPQAAQRSESPNWLHSPPGSAYPASILQRSPPRRDLPPTASDLRVRYAPTPELLRARRVPTAVPLSPTPSRLPASRPPDEDREDYAKMIYSADPACADYMLPAGRAADGDNTFEAPNDPYYPGKNGALDAFVDAHACTDIEGDMYALYDDANTTLTASDPVVTPFALENGGEVNSRHQLPADEYCFEEHDDTLVDDGNTSGDTTDCKLNNIEDNIPDVFSTPGLGHYVYFDAPTSDPSEEDDYAVVSADAAEPTAFETTGRDVEGAGRDFAATNENNTMANENDEAPIDYGQLGVDYDALDFSWKPFDRKGVSRDRRDPGRSQERLVLARDSPPRGSVRRQSESAHRQPSSAHRQPSSVHCQPSSAHRQLQYRPASQASQPRFLGSVIHAAYGTRIETAPRQAAAQEAVVLPFPLTSSQRAPVTPVRASRPVIQVPQAGSESTLSPVREEDEGGTSLLGALDSLQEDRKKENEPRDDVSAEKTPGPAFAPAPGIYLSPLRGDATSGSQQSNEGDKVEASLAIACSSPAFNESLTSSYPDPCKACLSAHSAEEGAWHWQCAFRQGCASNHRAT</sequence>
<organism evidence="3">
    <name type="scientific">Schizophyllum commune (strain H4-8 / FGSC 9210)</name>
    <name type="common">Split gill fungus</name>
    <dbReference type="NCBI Taxonomy" id="578458"/>
    <lineage>
        <taxon>Eukaryota</taxon>
        <taxon>Fungi</taxon>
        <taxon>Dikarya</taxon>
        <taxon>Basidiomycota</taxon>
        <taxon>Agaricomycotina</taxon>
        <taxon>Agaricomycetes</taxon>
        <taxon>Agaricomycetidae</taxon>
        <taxon>Agaricales</taxon>
        <taxon>Schizophyllaceae</taxon>
        <taxon>Schizophyllum</taxon>
    </lineage>
</organism>
<feature type="region of interest" description="Disordered" evidence="1">
    <location>
        <begin position="132"/>
        <end position="154"/>
    </location>
</feature>
<evidence type="ECO:0000256" key="1">
    <source>
        <dbReference type="SAM" id="MobiDB-lite"/>
    </source>
</evidence>
<reference evidence="2 3" key="1">
    <citation type="journal article" date="2010" name="Nat. Biotechnol.">
        <title>Genome sequence of the model mushroom Schizophyllum commune.</title>
        <authorList>
            <person name="Ohm R.A."/>
            <person name="de Jong J.F."/>
            <person name="Lugones L.G."/>
            <person name="Aerts A."/>
            <person name="Kothe E."/>
            <person name="Stajich J.E."/>
            <person name="de Vries R.P."/>
            <person name="Record E."/>
            <person name="Levasseur A."/>
            <person name="Baker S.E."/>
            <person name="Bartholomew K.A."/>
            <person name="Coutinho P.M."/>
            <person name="Erdmann S."/>
            <person name="Fowler T.J."/>
            <person name="Gathman A.C."/>
            <person name="Lombard V."/>
            <person name="Henrissat B."/>
            <person name="Knabe N."/>
            <person name="Kuees U."/>
            <person name="Lilly W.W."/>
            <person name="Lindquist E."/>
            <person name="Lucas S."/>
            <person name="Magnuson J.K."/>
            <person name="Piumi F."/>
            <person name="Raudaskoski M."/>
            <person name="Salamov A."/>
            <person name="Schmutz J."/>
            <person name="Schwarze F.W.M.R."/>
            <person name="vanKuyk P.A."/>
            <person name="Horton J.S."/>
            <person name="Grigoriev I.V."/>
            <person name="Woesten H.A.B."/>
        </authorList>
    </citation>
    <scope>NUCLEOTIDE SEQUENCE [LARGE SCALE GENOMIC DNA]</scope>
    <source>
        <strain evidence="3">H4-8 / FGSC 9210</strain>
    </source>
</reference>
<gene>
    <name evidence="2" type="ORF">SCHCODRAFT_111638</name>
</gene>
<feature type="compositionally biased region" description="Basic residues" evidence="1">
    <location>
        <begin position="76"/>
        <end position="92"/>
    </location>
</feature>
<dbReference type="eggNOG" id="ENOG502RC21">
    <property type="taxonomic scope" value="Eukaryota"/>
</dbReference>
<feature type="compositionally biased region" description="Pro residues" evidence="1">
    <location>
        <begin position="267"/>
        <end position="283"/>
    </location>
</feature>
<dbReference type="KEGG" id="scm:SCHCO_02635275"/>
<dbReference type="InParanoid" id="D8QCP4"/>
<dbReference type="VEuPathDB" id="FungiDB:SCHCODRAFT_02635275"/>
<name>D8QCP4_SCHCM</name>
<dbReference type="GeneID" id="9591290"/>
<keyword evidence="3" id="KW-1185">Reference proteome</keyword>
<evidence type="ECO:0000313" key="3">
    <source>
        <dbReference type="Proteomes" id="UP000007431"/>
    </source>
</evidence>
<feature type="compositionally biased region" description="Basic and acidic residues" evidence="1">
    <location>
        <begin position="635"/>
        <end position="654"/>
    </location>
</feature>
<dbReference type="AlphaFoldDB" id="D8QCP4"/>
<feature type="region of interest" description="Disordered" evidence="1">
    <location>
        <begin position="264"/>
        <end position="407"/>
    </location>
</feature>
<accession>D8QCP4</accession>
<feature type="compositionally biased region" description="Low complexity" evidence="1">
    <location>
        <begin position="298"/>
        <end position="310"/>
    </location>
</feature>
<feature type="region of interest" description="Disordered" evidence="1">
    <location>
        <begin position="744"/>
        <end position="840"/>
    </location>
</feature>
<protein>
    <submittedName>
        <fullName evidence="2">Uncharacterized protein</fullName>
    </submittedName>
</protein>
<feature type="non-terminal residue" evidence="2">
    <location>
        <position position="898"/>
    </location>
</feature>
<dbReference type="HOGENOM" id="CLU_370928_0_0_1"/>
<evidence type="ECO:0000313" key="2">
    <source>
        <dbReference type="EMBL" id="EFI94967.1"/>
    </source>
</evidence>
<dbReference type="OrthoDB" id="3033167at2759"/>
<feature type="region of interest" description="Disordered" evidence="1">
    <location>
        <begin position="183"/>
        <end position="203"/>
    </location>
</feature>